<gene>
    <name evidence="2" type="ORF">GCM10011511_54080</name>
</gene>
<reference evidence="2" key="2">
    <citation type="submission" date="2020-09" db="EMBL/GenBank/DDBJ databases">
        <authorList>
            <person name="Sun Q."/>
            <person name="Zhou Y."/>
        </authorList>
    </citation>
    <scope>NUCLEOTIDE SEQUENCE</scope>
    <source>
        <strain evidence="2">CGMCC 1.15448</strain>
    </source>
</reference>
<dbReference type="SUPFAM" id="SSF52129">
    <property type="entry name" value="Caspase-like"/>
    <property type="match status" value="1"/>
</dbReference>
<dbReference type="GO" id="GO:0004197">
    <property type="term" value="F:cysteine-type endopeptidase activity"/>
    <property type="evidence" value="ECO:0007669"/>
    <property type="project" value="InterPro"/>
</dbReference>
<reference evidence="2" key="1">
    <citation type="journal article" date="2014" name="Int. J. Syst. Evol. Microbiol.">
        <title>Complete genome sequence of Corynebacterium casei LMG S-19264T (=DSM 44701T), isolated from a smear-ripened cheese.</title>
        <authorList>
            <consortium name="US DOE Joint Genome Institute (JGI-PGF)"/>
            <person name="Walter F."/>
            <person name="Albersmeier A."/>
            <person name="Kalinowski J."/>
            <person name="Ruckert C."/>
        </authorList>
    </citation>
    <scope>NUCLEOTIDE SEQUENCE</scope>
    <source>
        <strain evidence="2">CGMCC 1.15448</strain>
    </source>
</reference>
<keyword evidence="3" id="KW-1185">Reference proteome</keyword>
<name>A0A8J2UIT0_9BACT</name>
<feature type="domain" description="Peptidase C14 caspase" evidence="1">
    <location>
        <begin position="184"/>
        <end position="370"/>
    </location>
</feature>
<comment type="caution">
    <text evidence="2">The sequence shown here is derived from an EMBL/GenBank/DDBJ whole genome shotgun (WGS) entry which is preliminary data.</text>
</comment>
<evidence type="ECO:0000313" key="3">
    <source>
        <dbReference type="Proteomes" id="UP000607559"/>
    </source>
</evidence>
<protein>
    <recommendedName>
        <fullName evidence="1">Peptidase C14 caspase domain-containing protein</fullName>
    </recommendedName>
</protein>
<evidence type="ECO:0000313" key="2">
    <source>
        <dbReference type="EMBL" id="GGB23403.1"/>
    </source>
</evidence>
<proteinExistence type="predicted"/>
<dbReference type="AlphaFoldDB" id="A0A8J2UIT0"/>
<dbReference type="InterPro" id="IPR011600">
    <property type="entry name" value="Pept_C14_caspase"/>
</dbReference>
<dbReference type="Proteomes" id="UP000607559">
    <property type="component" value="Unassembled WGS sequence"/>
</dbReference>
<sequence>MAARSQSFYDVRWTGGSISYYGFLIFYSDNDAIMRIRYLDRNGKYKVAEYKCTGKQGETEDHIRYYFLGGQDARVVYGPTDYGYSADNFLFYNVNSEGHFDKLYTYDGNDLKSDDLASHLKEATWRKMDPSELTADYVYNYFDKTERYYTILTTLGNPHYVSPRTDVTLHLIIMANTRDNSIGRGCEVDRRALKIEFENIASALNIPIDEKIYSEQDFTKTNLLNAINDLHPGSNDIVVFYYRGHGFRWNDQQSSWPQMSLNYSEFQAKESFPIENVYTSIVQKGARLNLIFGDLCNSNIGLNYREVSDQSATAFQSAFYPDMQKLHKLFIDSKGNLLSTAARPTEVSWVNPYDGGFYTSSFLESLHKEVSAMSGNGDWDELVNSTIDKAFYKSTTGCGTCSAQHGIKYVSIN</sequence>
<dbReference type="EMBL" id="BMJC01000007">
    <property type="protein sequence ID" value="GGB23403.1"/>
    <property type="molecule type" value="Genomic_DNA"/>
</dbReference>
<dbReference type="Gene3D" id="3.40.50.1460">
    <property type="match status" value="1"/>
</dbReference>
<accession>A0A8J2UIT0</accession>
<organism evidence="2 3">
    <name type="scientific">Puia dinghuensis</name>
    <dbReference type="NCBI Taxonomy" id="1792502"/>
    <lineage>
        <taxon>Bacteria</taxon>
        <taxon>Pseudomonadati</taxon>
        <taxon>Bacteroidota</taxon>
        <taxon>Chitinophagia</taxon>
        <taxon>Chitinophagales</taxon>
        <taxon>Chitinophagaceae</taxon>
        <taxon>Puia</taxon>
    </lineage>
</organism>
<dbReference type="Pfam" id="PF00656">
    <property type="entry name" value="Peptidase_C14"/>
    <property type="match status" value="1"/>
</dbReference>
<evidence type="ECO:0000259" key="1">
    <source>
        <dbReference type="Pfam" id="PF00656"/>
    </source>
</evidence>
<dbReference type="GO" id="GO:0006508">
    <property type="term" value="P:proteolysis"/>
    <property type="evidence" value="ECO:0007669"/>
    <property type="project" value="InterPro"/>
</dbReference>
<dbReference type="InterPro" id="IPR029030">
    <property type="entry name" value="Caspase-like_dom_sf"/>
</dbReference>